<organism evidence="2 3">
    <name type="scientific">Nodularia spumigena CENA596</name>
    <dbReference type="NCBI Taxonomy" id="1819295"/>
    <lineage>
        <taxon>Bacteria</taxon>
        <taxon>Bacillati</taxon>
        <taxon>Cyanobacteriota</taxon>
        <taxon>Cyanophyceae</taxon>
        <taxon>Nostocales</taxon>
        <taxon>Nodulariaceae</taxon>
        <taxon>Nodularia</taxon>
    </lineage>
</organism>
<name>A0A166KQ93_NODSP</name>
<evidence type="ECO:0000256" key="1">
    <source>
        <dbReference type="SAM" id="Phobius"/>
    </source>
</evidence>
<keyword evidence="1" id="KW-0812">Transmembrane</keyword>
<gene>
    <name evidence="2" type="ORF">A2T98_02200</name>
</gene>
<dbReference type="EMBL" id="LWAJ01000023">
    <property type="protein sequence ID" value="KZL51408.1"/>
    <property type="molecule type" value="Genomic_DNA"/>
</dbReference>
<dbReference type="Proteomes" id="UP000076555">
    <property type="component" value="Unassembled WGS sequence"/>
</dbReference>
<evidence type="ECO:0000313" key="3">
    <source>
        <dbReference type="Proteomes" id="UP000076555"/>
    </source>
</evidence>
<keyword evidence="1" id="KW-1133">Transmembrane helix</keyword>
<dbReference type="OrthoDB" id="425848at2"/>
<sequence length="137" mass="15868">MDQPEEPSVNGKNAHSIDTNFTQQVQRLHQLTVCGRWFFVGCLWLTIAPLSLWNLRGEFALLQQYFTWAAVRYGLLDHPLSTLGLAVCIGTTVSTLVWQSRNILLGLPQREQQRLEKQVLRIRQQGQTHPLWKWICD</sequence>
<dbReference type="RefSeq" id="WP_063871372.1">
    <property type="nucleotide sequence ID" value="NZ_CAWMRI010000023.1"/>
</dbReference>
<dbReference type="AlphaFoldDB" id="A0A166KQ93"/>
<feature type="transmembrane region" description="Helical" evidence="1">
    <location>
        <begin position="37"/>
        <end position="55"/>
    </location>
</feature>
<evidence type="ECO:0000313" key="2">
    <source>
        <dbReference type="EMBL" id="KZL51408.1"/>
    </source>
</evidence>
<protein>
    <submittedName>
        <fullName evidence="2">Uncharacterized protein</fullName>
    </submittedName>
</protein>
<proteinExistence type="predicted"/>
<accession>A0A166KQ93</accession>
<feature type="transmembrane region" description="Helical" evidence="1">
    <location>
        <begin position="75"/>
        <end position="98"/>
    </location>
</feature>
<comment type="caution">
    <text evidence="2">The sequence shown here is derived from an EMBL/GenBank/DDBJ whole genome shotgun (WGS) entry which is preliminary data.</text>
</comment>
<keyword evidence="1" id="KW-0472">Membrane</keyword>
<reference evidence="2 3" key="1">
    <citation type="submission" date="2016-04" db="EMBL/GenBank/DDBJ databases">
        <title>Draft Genome Assembly of the Bloom-forming Cyanobacterium Nodularia spumigena Strain CENA596 in Shrimp Production Ponds.</title>
        <authorList>
            <person name="Popin R.V."/>
            <person name="Rigonato J."/>
            <person name="Abreu V.A."/>
            <person name="Andreote A.P."/>
            <person name="Silveira S.B."/>
            <person name="Odebrecht C."/>
            <person name="Fiore M.F."/>
        </authorList>
    </citation>
    <scope>NUCLEOTIDE SEQUENCE [LARGE SCALE GENOMIC DNA]</scope>
    <source>
        <strain evidence="2 3">CENA596</strain>
    </source>
</reference>